<keyword evidence="1" id="KW-0175">Coiled coil</keyword>
<evidence type="ECO:0000256" key="2">
    <source>
        <dbReference type="SAM" id="MobiDB-lite"/>
    </source>
</evidence>
<proteinExistence type="predicted"/>
<dbReference type="EMBL" id="CP089984">
    <property type="protein sequence ID" value="WXB16869.1"/>
    <property type="molecule type" value="Genomic_DNA"/>
</dbReference>
<protein>
    <submittedName>
        <fullName evidence="3">Uncharacterized protein</fullName>
    </submittedName>
</protein>
<evidence type="ECO:0000313" key="3">
    <source>
        <dbReference type="EMBL" id="WXB16869.1"/>
    </source>
</evidence>
<gene>
    <name evidence="3" type="ORF">LZC94_06250</name>
</gene>
<organism evidence="3 4">
    <name type="scientific">Pendulispora albinea</name>
    <dbReference type="NCBI Taxonomy" id="2741071"/>
    <lineage>
        <taxon>Bacteria</taxon>
        <taxon>Pseudomonadati</taxon>
        <taxon>Myxococcota</taxon>
        <taxon>Myxococcia</taxon>
        <taxon>Myxococcales</taxon>
        <taxon>Sorangiineae</taxon>
        <taxon>Pendulisporaceae</taxon>
        <taxon>Pendulispora</taxon>
    </lineage>
</organism>
<evidence type="ECO:0000313" key="4">
    <source>
        <dbReference type="Proteomes" id="UP001370348"/>
    </source>
</evidence>
<evidence type="ECO:0000256" key="1">
    <source>
        <dbReference type="SAM" id="Coils"/>
    </source>
</evidence>
<accession>A0ABZ2M0Z4</accession>
<dbReference type="Proteomes" id="UP001370348">
    <property type="component" value="Chromosome"/>
</dbReference>
<dbReference type="SUPFAM" id="SSF111384">
    <property type="entry name" value="OmpH-like"/>
    <property type="match status" value="1"/>
</dbReference>
<keyword evidence="4" id="KW-1185">Reference proteome</keyword>
<feature type="coiled-coil region" evidence="1">
    <location>
        <begin position="96"/>
        <end position="130"/>
    </location>
</feature>
<name>A0ABZ2M0Z4_9BACT</name>
<feature type="region of interest" description="Disordered" evidence="2">
    <location>
        <begin position="159"/>
        <end position="180"/>
    </location>
</feature>
<sequence>MSDRDYDLKNGRVQGQQVSSSLEQVREILFGGPFRELERKLARVDAHLATEAEELRKEMRRRLDVLEGHVQREAEALVARFESERIAHAESLAKANRESREIIGALEQRMTRLEESLARAQRELRQQILDQAKAFLDETRQARDEMAATVERELVALTEPHDSENERFSSTLVRAQLPDH</sequence>
<reference evidence="3 4" key="1">
    <citation type="submission" date="2021-12" db="EMBL/GenBank/DDBJ databases">
        <title>Discovery of the Pendulisporaceae a myxobacterial family with distinct sporulation behavior and unique specialized metabolism.</title>
        <authorList>
            <person name="Garcia R."/>
            <person name="Popoff A."/>
            <person name="Bader C.D."/>
            <person name="Loehr J."/>
            <person name="Walesch S."/>
            <person name="Walt C."/>
            <person name="Boldt J."/>
            <person name="Bunk B."/>
            <person name="Haeckl F.J.F.P.J."/>
            <person name="Gunesch A.P."/>
            <person name="Birkelbach J."/>
            <person name="Nuebel U."/>
            <person name="Pietschmann T."/>
            <person name="Bach T."/>
            <person name="Mueller R."/>
        </authorList>
    </citation>
    <scope>NUCLEOTIDE SEQUENCE [LARGE SCALE GENOMIC DNA]</scope>
    <source>
        <strain evidence="3 4">MSr11954</strain>
    </source>
</reference>
<feature type="coiled-coil region" evidence="1">
    <location>
        <begin position="34"/>
        <end position="69"/>
    </location>
</feature>
<dbReference type="RefSeq" id="WP_394826499.1">
    <property type="nucleotide sequence ID" value="NZ_CP089984.1"/>
</dbReference>
<dbReference type="InterPro" id="IPR024930">
    <property type="entry name" value="Skp_dom_sf"/>
</dbReference>